<dbReference type="PANTHER" id="PTHR43439">
    <property type="entry name" value="PHENYLACETATE-COENZYME A LIGASE"/>
    <property type="match status" value="1"/>
</dbReference>
<dbReference type="SUPFAM" id="SSF47336">
    <property type="entry name" value="ACP-like"/>
    <property type="match status" value="1"/>
</dbReference>
<dbReference type="Proteomes" id="UP001295794">
    <property type="component" value="Unassembled WGS sequence"/>
</dbReference>
<dbReference type="GO" id="GO:0031177">
    <property type="term" value="F:phosphopantetheine binding"/>
    <property type="evidence" value="ECO:0007669"/>
    <property type="project" value="InterPro"/>
</dbReference>
<accession>A0AAD2H958</accession>
<reference evidence="4" key="1">
    <citation type="submission" date="2023-11" db="EMBL/GenBank/DDBJ databases">
        <authorList>
            <person name="De Vega J J."/>
            <person name="De Vega J J."/>
        </authorList>
    </citation>
    <scope>NUCLEOTIDE SEQUENCE</scope>
</reference>
<evidence type="ECO:0000256" key="2">
    <source>
        <dbReference type="ARBA" id="ARBA00022553"/>
    </source>
</evidence>
<feature type="domain" description="Polyketide synthase-like phosphopantetheine-binding" evidence="3">
    <location>
        <begin position="589"/>
        <end position="671"/>
    </location>
</feature>
<keyword evidence="5" id="KW-1185">Reference proteome</keyword>
<evidence type="ECO:0000256" key="1">
    <source>
        <dbReference type="ARBA" id="ARBA00022450"/>
    </source>
</evidence>
<dbReference type="PANTHER" id="PTHR43439:SF2">
    <property type="entry name" value="ENZYME, PUTATIVE (JCVI)-RELATED"/>
    <property type="match status" value="1"/>
</dbReference>
<dbReference type="InterPro" id="IPR000873">
    <property type="entry name" value="AMP-dep_synth/lig_dom"/>
</dbReference>
<protein>
    <recommendedName>
        <fullName evidence="3">Polyketide synthase-like phosphopantetheine-binding domain-containing protein</fullName>
    </recommendedName>
</protein>
<evidence type="ECO:0000313" key="4">
    <source>
        <dbReference type="EMBL" id="CAK5270573.1"/>
    </source>
</evidence>
<evidence type="ECO:0000313" key="5">
    <source>
        <dbReference type="Proteomes" id="UP001295794"/>
    </source>
</evidence>
<dbReference type="SMART" id="SM00823">
    <property type="entry name" value="PKS_PP"/>
    <property type="match status" value="1"/>
</dbReference>
<dbReference type="InterPro" id="IPR013120">
    <property type="entry name" value="FAR_NAD-bd"/>
</dbReference>
<organism evidence="4 5">
    <name type="scientific">Mycena citricolor</name>
    <dbReference type="NCBI Taxonomy" id="2018698"/>
    <lineage>
        <taxon>Eukaryota</taxon>
        <taxon>Fungi</taxon>
        <taxon>Dikarya</taxon>
        <taxon>Basidiomycota</taxon>
        <taxon>Agaricomycotina</taxon>
        <taxon>Agaricomycetes</taxon>
        <taxon>Agaricomycetidae</taxon>
        <taxon>Agaricales</taxon>
        <taxon>Marasmiineae</taxon>
        <taxon>Mycenaceae</taxon>
        <taxon>Mycena</taxon>
    </lineage>
</organism>
<name>A0AAD2H958_9AGAR</name>
<dbReference type="Gene3D" id="3.40.50.12780">
    <property type="entry name" value="N-terminal domain of ligase-like"/>
    <property type="match status" value="1"/>
</dbReference>
<proteinExistence type="predicted"/>
<dbReference type="EMBL" id="CAVNYO010000168">
    <property type="protein sequence ID" value="CAK5270573.1"/>
    <property type="molecule type" value="Genomic_DNA"/>
</dbReference>
<evidence type="ECO:0000259" key="3">
    <source>
        <dbReference type="SMART" id="SM00823"/>
    </source>
</evidence>
<dbReference type="AlphaFoldDB" id="A0AAD2H958"/>
<dbReference type="InterPro" id="IPR036736">
    <property type="entry name" value="ACP-like_sf"/>
</dbReference>
<dbReference type="SUPFAM" id="SSF56801">
    <property type="entry name" value="Acetyl-CoA synthetase-like"/>
    <property type="match status" value="1"/>
</dbReference>
<dbReference type="Pfam" id="PF23562">
    <property type="entry name" value="AMP-binding_C_3"/>
    <property type="match status" value="1"/>
</dbReference>
<keyword evidence="2" id="KW-0597">Phosphoprotein</keyword>
<dbReference type="Pfam" id="PF07993">
    <property type="entry name" value="NAD_binding_4"/>
    <property type="match status" value="1"/>
</dbReference>
<dbReference type="Gene3D" id="3.40.50.720">
    <property type="entry name" value="NAD(P)-binding Rossmann-like Domain"/>
    <property type="match status" value="1"/>
</dbReference>
<sequence length="1085" mass="117563">MSSLNDYNGASSSVLAPLNRSLILPQILDFHLENPENSPAFSFAKEDPQSGVVLTDITRFEFARAAHRAAHLISAEIQVRERGRFVAIVALADVLIYQSIVVGCIRAGLTPFPISHRNSPAAIVHLLQSTNCHRVLTTRASLGHLIADVVSELAAKDLTYELSVDEIPLLGELYPHLGHESVADEFTPYLVSDPIPPATDIALCLHSSGSTGFPKPIHVSHRLLLEISTLGAFNQLTAYAPRFAIGTLPPFHAMGCLMQILFPLAKGGTGCILPPASTATEYHVPPNPTSDLALHHSKLARADGVLAVPAFILDWARSTEAVDYLKSLNIVSFGGGPLTLQVGDELVEQGVKLVTLYGATEFGMPNVIRADDDPRDWAWFKFAETAKLRWVPEGDVNTFELQFLSGDGLHPAVENLPDVQGYSTKDLFERHPTRPDLYRVVGRLDDVLIMANGEKTVPGPMEDIMLSSPHVSGAVMFGRERNQVGVLIEPSAGYEVNTTDTAEVAKFRNLVWEKVQEANESAPAFARIYKEMILVASRAKPLIRTPKGTVVKKATVALYRAEIDALYDTIDASTHSANEIAPPPSWTSPDLVPWLSAHASSLSDKEIHPGGDIFDQGFDSLNATFLRHRIVGAMNNSSNLDFKTAALKIPQDFVYSHPTIEALAAAVSALCLGTHLEAVDPKVAVEQMILKYSAGLSGSLRAKTRPESGEVVLLTGSTGGLGSHLLEILLKHPYIRRVYALNRYSSRASSASRQSAAFLERGLDAKLLLDSDRLVFLEGTAADLDPSAFETVSAFIFPLALQYSPALKLRNTISVIIHNAWTLDFNKSLASFEPHIKGTRNLIDLALASDAGVRLLFTSSVGTAVGWDPKRGPFPEELQLDPSAALGLGYGESKYVAERIIAASGLDATSFRIGQICGSARTGAWSTSDWVPSLIKSSIALGALPSEPAGMNAWLSPEAVAQAIVDVALCEVRAPGAMNLVHPRPVTWDTIMSGIAGALHLPLIAFPEWIERLKTAAVDATAEDFERVPGIKLLEFFQSAEVGTGAVRFATSVSQEYSPAFRDLKPLDVDDAERWIGFWREKHFI</sequence>
<dbReference type="InterPro" id="IPR051414">
    <property type="entry name" value="Adenylate-forming_Reductase"/>
</dbReference>
<dbReference type="InterPro" id="IPR042099">
    <property type="entry name" value="ANL_N_sf"/>
</dbReference>
<dbReference type="Pfam" id="PF00501">
    <property type="entry name" value="AMP-binding"/>
    <property type="match status" value="1"/>
</dbReference>
<comment type="caution">
    <text evidence="4">The sequence shown here is derived from an EMBL/GenBank/DDBJ whole genome shotgun (WGS) entry which is preliminary data.</text>
</comment>
<dbReference type="InterPro" id="IPR036291">
    <property type="entry name" value="NAD(P)-bd_dom_sf"/>
</dbReference>
<dbReference type="InterPro" id="IPR020806">
    <property type="entry name" value="PKS_PP-bd"/>
</dbReference>
<keyword evidence="1" id="KW-0596">Phosphopantetheine</keyword>
<gene>
    <name evidence="4" type="ORF">MYCIT1_LOCUS15093</name>
</gene>
<dbReference type="Gene3D" id="1.10.1200.10">
    <property type="entry name" value="ACP-like"/>
    <property type="match status" value="1"/>
</dbReference>
<dbReference type="SUPFAM" id="SSF51735">
    <property type="entry name" value="NAD(P)-binding Rossmann-fold domains"/>
    <property type="match status" value="1"/>
</dbReference>